<feature type="domain" description="DUF6534" evidence="2">
    <location>
        <begin position="163"/>
        <end position="245"/>
    </location>
</feature>
<dbReference type="PANTHER" id="PTHR40465:SF1">
    <property type="entry name" value="DUF6534 DOMAIN-CONTAINING PROTEIN"/>
    <property type="match status" value="1"/>
</dbReference>
<organism evidence="3 4">
    <name type="scientific">Rhodofomes roseus</name>
    <dbReference type="NCBI Taxonomy" id="34475"/>
    <lineage>
        <taxon>Eukaryota</taxon>
        <taxon>Fungi</taxon>
        <taxon>Dikarya</taxon>
        <taxon>Basidiomycota</taxon>
        <taxon>Agaricomycotina</taxon>
        <taxon>Agaricomycetes</taxon>
        <taxon>Polyporales</taxon>
        <taxon>Rhodofomes</taxon>
    </lineage>
</organism>
<gene>
    <name evidence="3" type="ORF">C8Q71DRAFT_342440</name>
</gene>
<accession>A0ABQ8KS66</accession>
<evidence type="ECO:0000313" key="4">
    <source>
        <dbReference type="Proteomes" id="UP000814176"/>
    </source>
</evidence>
<dbReference type="RefSeq" id="XP_047782958.1">
    <property type="nucleotide sequence ID" value="XM_047917937.1"/>
</dbReference>
<feature type="transmembrane region" description="Helical" evidence="1">
    <location>
        <begin position="82"/>
        <end position="103"/>
    </location>
</feature>
<feature type="transmembrane region" description="Helical" evidence="1">
    <location>
        <begin position="115"/>
        <end position="141"/>
    </location>
</feature>
<reference evidence="3 4" key="1">
    <citation type="journal article" date="2021" name="Environ. Microbiol.">
        <title>Gene family expansions and transcriptome signatures uncover fungal adaptations to wood decay.</title>
        <authorList>
            <person name="Hage H."/>
            <person name="Miyauchi S."/>
            <person name="Viragh M."/>
            <person name="Drula E."/>
            <person name="Min B."/>
            <person name="Chaduli D."/>
            <person name="Navarro D."/>
            <person name="Favel A."/>
            <person name="Norest M."/>
            <person name="Lesage-Meessen L."/>
            <person name="Balint B."/>
            <person name="Merenyi Z."/>
            <person name="de Eugenio L."/>
            <person name="Morin E."/>
            <person name="Martinez A.T."/>
            <person name="Baldrian P."/>
            <person name="Stursova M."/>
            <person name="Martinez M.J."/>
            <person name="Novotny C."/>
            <person name="Magnuson J.K."/>
            <person name="Spatafora J.W."/>
            <person name="Maurice S."/>
            <person name="Pangilinan J."/>
            <person name="Andreopoulos W."/>
            <person name="LaButti K."/>
            <person name="Hundley H."/>
            <person name="Na H."/>
            <person name="Kuo A."/>
            <person name="Barry K."/>
            <person name="Lipzen A."/>
            <person name="Henrissat B."/>
            <person name="Riley R."/>
            <person name="Ahrendt S."/>
            <person name="Nagy L.G."/>
            <person name="Grigoriev I.V."/>
            <person name="Martin F."/>
            <person name="Rosso M.N."/>
        </authorList>
    </citation>
    <scope>NUCLEOTIDE SEQUENCE [LARGE SCALE GENOMIC DNA]</scope>
    <source>
        <strain evidence="3 4">CIRM-BRFM 1785</strain>
    </source>
</reference>
<protein>
    <recommendedName>
        <fullName evidence="2">DUF6534 domain-containing protein</fullName>
    </recommendedName>
</protein>
<feature type="transmembrane region" description="Helical" evidence="1">
    <location>
        <begin position="153"/>
        <end position="175"/>
    </location>
</feature>
<dbReference type="EMBL" id="JADCUA010000003">
    <property type="protein sequence ID" value="KAH9841659.1"/>
    <property type="molecule type" value="Genomic_DNA"/>
</dbReference>
<dbReference type="Pfam" id="PF20152">
    <property type="entry name" value="DUF6534"/>
    <property type="match status" value="1"/>
</dbReference>
<evidence type="ECO:0000313" key="3">
    <source>
        <dbReference type="EMBL" id="KAH9841659.1"/>
    </source>
</evidence>
<dbReference type="GeneID" id="71998669"/>
<sequence length="294" mass="32144">MSSPSSYVEWDLSADLIGLMFNWGLLGILSLQIYGYICNPTPDSGRHRAAVDILFLVELVQSVLLAVETVRAVTHVTPQINLFWLSVYLMPSTTTYAATQWFYVKRIIELSRRHIWSISIGAFSVLQLIAGVFASIFLLLIQRGVWDAAPFQLAVWVWLSLNLVASLLIVVAMSITLSRARWTCYSQSSGILTRLAAITVETGGLMATGFILAFGLQFSPHPVAPIALFILSKLSACTLLACLNNIALNGQSAYYSTNVDMLDDLGKVEFHPTVHGDAGYENAAAGLAYVQYGA</sequence>
<keyword evidence="1" id="KW-1133">Transmembrane helix</keyword>
<dbReference type="InterPro" id="IPR045339">
    <property type="entry name" value="DUF6534"/>
</dbReference>
<keyword evidence="4" id="KW-1185">Reference proteome</keyword>
<name>A0ABQ8KS66_9APHY</name>
<dbReference type="PANTHER" id="PTHR40465">
    <property type="entry name" value="CHROMOSOME 1, WHOLE GENOME SHOTGUN SEQUENCE"/>
    <property type="match status" value="1"/>
</dbReference>
<feature type="transmembrane region" description="Helical" evidence="1">
    <location>
        <begin position="195"/>
        <end position="216"/>
    </location>
</feature>
<dbReference type="Proteomes" id="UP000814176">
    <property type="component" value="Unassembled WGS sequence"/>
</dbReference>
<evidence type="ECO:0000259" key="2">
    <source>
        <dbReference type="Pfam" id="PF20152"/>
    </source>
</evidence>
<comment type="caution">
    <text evidence="3">The sequence shown here is derived from an EMBL/GenBank/DDBJ whole genome shotgun (WGS) entry which is preliminary data.</text>
</comment>
<feature type="transmembrane region" description="Helical" evidence="1">
    <location>
        <begin position="49"/>
        <end position="70"/>
    </location>
</feature>
<feature type="transmembrane region" description="Helical" evidence="1">
    <location>
        <begin position="20"/>
        <end position="37"/>
    </location>
</feature>
<proteinExistence type="predicted"/>
<feature type="transmembrane region" description="Helical" evidence="1">
    <location>
        <begin position="222"/>
        <end position="243"/>
    </location>
</feature>
<keyword evidence="1" id="KW-0472">Membrane</keyword>
<keyword evidence="1" id="KW-0812">Transmembrane</keyword>
<evidence type="ECO:0000256" key="1">
    <source>
        <dbReference type="SAM" id="Phobius"/>
    </source>
</evidence>